<gene>
    <name evidence="7" type="primary">nusB</name>
    <name evidence="7" type="ORF">L1I30_10795</name>
</gene>
<protein>
    <submittedName>
        <fullName evidence="7">Transcription antitermination factor NusB</fullName>
    </submittedName>
</protein>
<dbReference type="PANTHER" id="PTHR11078:SF3">
    <property type="entry name" value="ANTITERMINATION NUSB DOMAIN-CONTAINING PROTEIN"/>
    <property type="match status" value="1"/>
</dbReference>
<accession>A0ABS9EH27</accession>
<feature type="domain" description="NusB/RsmB/TIM44" evidence="6">
    <location>
        <begin position="195"/>
        <end position="298"/>
    </location>
</feature>
<sequence length="314" mass="37270">MLTRRHIRVKVMQSLYAFHQSQDKNFNVEEKFLKKSMQEMYDLFLLLLKLKVEIKSYSENYLEKSQKKFLATQEEIDPNKKFINNRVFRILENNIQLQEAWEDRSVNQWSKDSEYVALLWEEIMKSEAFQTYMSSGDSSFKEDKDFVILLLKEFIAPNDKVYDYLEDTKLTWLDDLPLVNTAILKFLNKLKENTAQDSKLPKLYKSPEDEEFAINLFRKVHLNEEELSNEMLGKTPNWDKERIADIDTILIKMALCEFLYFPSIPVKVTINEYLEIAKEYSTPKSSIFINGVLDKLSKEYKQDNRLNKIGRGLM</sequence>
<keyword evidence="5" id="KW-0804">Transcription</keyword>
<dbReference type="RefSeq" id="WP_236134303.1">
    <property type="nucleotide sequence ID" value="NZ_JAKGTH010000009.1"/>
</dbReference>
<comment type="similarity">
    <text evidence="1">Belongs to the NusB family.</text>
</comment>
<evidence type="ECO:0000256" key="2">
    <source>
        <dbReference type="ARBA" id="ARBA00022814"/>
    </source>
</evidence>
<dbReference type="InterPro" id="IPR011605">
    <property type="entry name" value="NusB_fam"/>
</dbReference>
<evidence type="ECO:0000256" key="1">
    <source>
        <dbReference type="ARBA" id="ARBA00005952"/>
    </source>
</evidence>
<name>A0ABS9EH27_9FLAO</name>
<evidence type="ECO:0000256" key="4">
    <source>
        <dbReference type="ARBA" id="ARBA00023015"/>
    </source>
</evidence>
<dbReference type="InterPro" id="IPR006027">
    <property type="entry name" value="NusB_RsmB_TIM44"/>
</dbReference>
<reference evidence="7" key="1">
    <citation type="submission" date="2022-01" db="EMBL/GenBank/DDBJ databases">
        <title>Gillisia lutea sp. nov., isolated from marine plastic residues from the Malvarosa beach (Valencia, Spain).</title>
        <authorList>
            <person name="Vidal-Verdu A."/>
            <person name="Molina-Menor E."/>
            <person name="Satari L."/>
            <person name="Pascual J."/>
            <person name="Pereto J."/>
            <person name="Porcar M."/>
        </authorList>
    </citation>
    <scope>NUCLEOTIDE SEQUENCE</scope>
    <source>
        <strain evidence="7">M10.2A</strain>
    </source>
</reference>
<proteinExistence type="inferred from homology"/>
<comment type="caution">
    <text evidence="7">The sequence shown here is derived from an EMBL/GenBank/DDBJ whole genome shotgun (WGS) entry which is preliminary data.</text>
</comment>
<evidence type="ECO:0000313" key="7">
    <source>
        <dbReference type="EMBL" id="MCF4102156.1"/>
    </source>
</evidence>
<organism evidence="7 8">
    <name type="scientific">Gillisia lutea</name>
    <dbReference type="NCBI Taxonomy" id="2909668"/>
    <lineage>
        <taxon>Bacteria</taxon>
        <taxon>Pseudomonadati</taxon>
        <taxon>Bacteroidota</taxon>
        <taxon>Flavobacteriia</taxon>
        <taxon>Flavobacteriales</taxon>
        <taxon>Flavobacteriaceae</taxon>
        <taxon>Gillisia</taxon>
    </lineage>
</organism>
<dbReference type="Gene3D" id="1.10.940.10">
    <property type="entry name" value="NusB-like"/>
    <property type="match status" value="1"/>
</dbReference>
<dbReference type="EMBL" id="JAKGTH010000009">
    <property type="protein sequence ID" value="MCF4102156.1"/>
    <property type="molecule type" value="Genomic_DNA"/>
</dbReference>
<keyword evidence="4" id="KW-0805">Transcription regulation</keyword>
<evidence type="ECO:0000259" key="6">
    <source>
        <dbReference type="Pfam" id="PF01029"/>
    </source>
</evidence>
<dbReference type="Pfam" id="PF01029">
    <property type="entry name" value="NusB"/>
    <property type="match status" value="1"/>
</dbReference>
<dbReference type="Proteomes" id="UP001179363">
    <property type="component" value="Unassembled WGS sequence"/>
</dbReference>
<dbReference type="NCBIfam" id="TIGR01951">
    <property type="entry name" value="nusB"/>
    <property type="match status" value="1"/>
</dbReference>
<dbReference type="PANTHER" id="PTHR11078">
    <property type="entry name" value="N UTILIZATION SUBSTANCE PROTEIN B-RELATED"/>
    <property type="match status" value="1"/>
</dbReference>
<keyword evidence="3" id="KW-0694">RNA-binding</keyword>
<keyword evidence="8" id="KW-1185">Reference proteome</keyword>
<dbReference type="SUPFAM" id="SSF48013">
    <property type="entry name" value="NusB-like"/>
    <property type="match status" value="1"/>
</dbReference>
<keyword evidence="2" id="KW-0889">Transcription antitermination</keyword>
<evidence type="ECO:0000313" key="8">
    <source>
        <dbReference type="Proteomes" id="UP001179363"/>
    </source>
</evidence>
<evidence type="ECO:0000256" key="3">
    <source>
        <dbReference type="ARBA" id="ARBA00022884"/>
    </source>
</evidence>
<evidence type="ECO:0000256" key="5">
    <source>
        <dbReference type="ARBA" id="ARBA00023163"/>
    </source>
</evidence>
<dbReference type="InterPro" id="IPR035926">
    <property type="entry name" value="NusB-like_sf"/>
</dbReference>